<dbReference type="Proteomes" id="UP000603200">
    <property type="component" value="Unassembled WGS sequence"/>
</dbReference>
<protein>
    <recommendedName>
        <fullName evidence="13">Sensor-like histidine kinase SenX3</fullName>
        <ecNumber evidence="4">2.7.13.3</ecNumber>
    </recommendedName>
</protein>
<accession>A0ABQ3ZRZ8</accession>
<dbReference type="InterPro" id="IPR004358">
    <property type="entry name" value="Sig_transdc_His_kin-like_C"/>
</dbReference>
<comment type="similarity">
    <text evidence="3">In the N-terminal section; belongs to the phytochrome family.</text>
</comment>
<keyword evidence="7" id="KW-0716">Sensory transduction</keyword>
<gene>
    <name evidence="16" type="ORF">Ahu01nite_044770</name>
</gene>
<dbReference type="EC" id="2.7.13.3" evidence="4"/>
<dbReference type="Pfam" id="PF00512">
    <property type="entry name" value="HisKA"/>
    <property type="match status" value="1"/>
</dbReference>
<dbReference type="PROSITE" id="PS50046">
    <property type="entry name" value="PHYTOCHROME_2"/>
    <property type="match status" value="1"/>
</dbReference>
<dbReference type="SMART" id="SM00065">
    <property type="entry name" value="GAF"/>
    <property type="match status" value="1"/>
</dbReference>
<sequence>MTGEGWLSDRATAAELETGTTFDLAECVREPIHRLGGVQSYGALVALAGDRVVVASANAAGMLGVGSLVGAPVGLLLSTEQVEALTGLADADTGQTAMMPIELVSGDGPRRFDVTVHRSDGMLVLEFEPPARELANEFMAFYAPIRAALVRLQRAVTVTEACQAAVQEIRAITGYDRVVAYRFESSDGPGEVIAEEVVGDWEPWRGLWFPATDIPPQARLLYERNWIRVIADVEDATAQLVPPILPGTGEPLDLSLSVLRTVSPFHLEYLRNIGVTSSMSVSLLANGRLWGLIACHGRGVQQLSPQLRAACEFFGVALSLHLAALRERDDTAARERSRTVIARLMERVAADLPTGWASGPGGLEQVVENEAVVVRTNGRTIVHGTDPGPEAIAALLAELPELAAGQLWHSDRLAEEVPALAAFSGVLDGALVLPLSATGDCIIWVRRERTVQRRWAIDPSAPVVLGPHGTRLTPRGSTAVFLASVRGRSMPWSPTDLAMVAELGRAIMEIAVAHARQLAALNAELTRSNVDLDSFAHAAAHDLKEPLRGIANTATFIAEDAADTLDPQTTQRLESIQRLAVRMDELLNALLYYSRLGRTDLRREPVNLRAATLRALEVAGPRLEAAEVEVELPDPSATLAADPVLFEEILVNLLVNAAKYAHPTGPRGVSVFAGPAGTLNVRDNGVGMPPHLREQAFQLFRRLHPKSAPHDGSGAGLAIVRRIVERHGGQVWAEDAPGGGTTMRATFPS</sequence>
<dbReference type="PRINTS" id="PR00344">
    <property type="entry name" value="BCTRLSENSOR"/>
</dbReference>
<evidence type="ECO:0000256" key="4">
    <source>
        <dbReference type="ARBA" id="ARBA00012438"/>
    </source>
</evidence>
<evidence type="ECO:0000313" key="17">
    <source>
        <dbReference type="Proteomes" id="UP000603200"/>
    </source>
</evidence>
<dbReference type="Gene3D" id="1.10.287.130">
    <property type="match status" value="1"/>
</dbReference>
<dbReference type="PROSITE" id="PS50109">
    <property type="entry name" value="HIS_KIN"/>
    <property type="match status" value="1"/>
</dbReference>
<evidence type="ECO:0000256" key="6">
    <source>
        <dbReference type="ARBA" id="ARBA00022553"/>
    </source>
</evidence>
<dbReference type="Gene3D" id="3.30.565.10">
    <property type="entry name" value="Histidine kinase-like ATPase, C-terminal domain"/>
    <property type="match status" value="1"/>
</dbReference>
<dbReference type="SUPFAM" id="SSF55874">
    <property type="entry name" value="ATPase domain of HSP90 chaperone/DNA topoisomerase II/histidine kinase"/>
    <property type="match status" value="1"/>
</dbReference>
<dbReference type="EMBL" id="BOMN01000057">
    <property type="protein sequence ID" value="GIE21375.1"/>
    <property type="molecule type" value="Genomic_DNA"/>
</dbReference>
<dbReference type="PANTHER" id="PTHR42878">
    <property type="entry name" value="TWO-COMPONENT HISTIDINE KINASE"/>
    <property type="match status" value="1"/>
</dbReference>
<evidence type="ECO:0000256" key="12">
    <source>
        <dbReference type="ARBA" id="ARBA00023170"/>
    </source>
</evidence>
<dbReference type="Gene3D" id="3.30.450.270">
    <property type="match status" value="1"/>
</dbReference>
<dbReference type="InterPro" id="IPR016132">
    <property type="entry name" value="Phyto_chromo_attachment"/>
</dbReference>
<evidence type="ECO:0000256" key="11">
    <source>
        <dbReference type="ARBA" id="ARBA00023012"/>
    </source>
</evidence>
<dbReference type="Pfam" id="PF08446">
    <property type="entry name" value="PAS_2"/>
    <property type="match status" value="1"/>
</dbReference>
<dbReference type="InterPro" id="IPR013654">
    <property type="entry name" value="PAS_2"/>
</dbReference>
<evidence type="ECO:0000256" key="1">
    <source>
        <dbReference type="ARBA" id="ARBA00000085"/>
    </source>
</evidence>
<evidence type="ECO:0000256" key="8">
    <source>
        <dbReference type="ARBA" id="ARBA00022679"/>
    </source>
</evidence>
<comment type="caution">
    <text evidence="16">The sequence shown here is derived from an EMBL/GenBank/DDBJ whole genome shotgun (WGS) entry which is preliminary data.</text>
</comment>
<keyword evidence="8" id="KW-0808">Transferase</keyword>
<keyword evidence="12" id="KW-0675">Receptor</keyword>
<organism evidence="16 17">
    <name type="scientific">Winogradskya humida</name>
    <dbReference type="NCBI Taxonomy" id="113566"/>
    <lineage>
        <taxon>Bacteria</taxon>
        <taxon>Bacillati</taxon>
        <taxon>Actinomycetota</taxon>
        <taxon>Actinomycetes</taxon>
        <taxon>Micromonosporales</taxon>
        <taxon>Micromonosporaceae</taxon>
        <taxon>Winogradskya</taxon>
    </lineage>
</organism>
<evidence type="ECO:0000256" key="2">
    <source>
        <dbReference type="ARBA" id="ARBA00004236"/>
    </source>
</evidence>
<dbReference type="InterPro" id="IPR013515">
    <property type="entry name" value="Phytochrome_cen-reg"/>
</dbReference>
<dbReference type="SMART" id="SM00387">
    <property type="entry name" value="HATPase_c"/>
    <property type="match status" value="1"/>
</dbReference>
<comment type="subcellular location">
    <subcellularLocation>
        <location evidence="2">Cell membrane</location>
    </subcellularLocation>
</comment>
<evidence type="ECO:0000256" key="7">
    <source>
        <dbReference type="ARBA" id="ARBA00022606"/>
    </source>
</evidence>
<dbReference type="Gene3D" id="3.30.450.40">
    <property type="match status" value="1"/>
</dbReference>
<dbReference type="RefSeq" id="WP_203838500.1">
    <property type="nucleotide sequence ID" value="NZ_BAAATV010000002.1"/>
</dbReference>
<dbReference type="InterPro" id="IPR003594">
    <property type="entry name" value="HATPase_dom"/>
</dbReference>
<evidence type="ECO:0000313" key="16">
    <source>
        <dbReference type="EMBL" id="GIE21375.1"/>
    </source>
</evidence>
<dbReference type="InterPro" id="IPR043150">
    <property type="entry name" value="Phytochrome_PHY_sf"/>
</dbReference>
<name>A0ABQ3ZRZ8_9ACTN</name>
<comment type="catalytic activity">
    <reaction evidence="1">
        <text>ATP + protein L-histidine = ADP + protein N-phospho-L-histidine.</text>
        <dbReference type="EC" id="2.7.13.3"/>
    </reaction>
</comment>
<dbReference type="Pfam" id="PF02518">
    <property type="entry name" value="HATPase_c"/>
    <property type="match status" value="1"/>
</dbReference>
<keyword evidence="17" id="KW-1185">Reference proteome</keyword>
<dbReference type="SUPFAM" id="SSF47384">
    <property type="entry name" value="Homodimeric domain of signal transducing histidine kinase"/>
    <property type="match status" value="1"/>
</dbReference>
<keyword evidence="6" id="KW-0597">Phosphoprotein</keyword>
<reference evidence="16 17" key="1">
    <citation type="submission" date="2021-01" db="EMBL/GenBank/DDBJ databases">
        <title>Whole genome shotgun sequence of Actinoplanes humidus NBRC 14915.</title>
        <authorList>
            <person name="Komaki H."/>
            <person name="Tamura T."/>
        </authorList>
    </citation>
    <scope>NUCLEOTIDE SEQUENCE [LARGE SCALE GENOMIC DNA]</scope>
    <source>
        <strain evidence="16 17">NBRC 14915</strain>
    </source>
</reference>
<dbReference type="SUPFAM" id="SSF55781">
    <property type="entry name" value="GAF domain-like"/>
    <property type="match status" value="2"/>
</dbReference>
<evidence type="ECO:0000256" key="3">
    <source>
        <dbReference type="ARBA" id="ARBA00006402"/>
    </source>
</evidence>
<dbReference type="SUPFAM" id="SSF55785">
    <property type="entry name" value="PYP-like sensor domain (PAS domain)"/>
    <property type="match status" value="1"/>
</dbReference>
<feature type="domain" description="Histidine kinase" evidence="15">
    <location>
        <begin position="538"/>
        <end position="749"/>
    </location>
</feature>
<keyword evidence="5" id="KW-0600">Photoreceptor protein</keyword>
<dbReference type="Gene3D" id="3.30.450.20">
    <property type="entry name" value="PAS domain"/>
    <property type="match status" value="1"/>
</dbReference>
<dbReference type="InterPro" id="IPR029016">
    <property type="entry name" value="GAF-like_dom_sf"/>
</dbReference>
<dbReference type="InterPro" id="IPR036097">
    <property type="entry name" value="HisK_dim/P_sf"/>
</dbReference>
<evidence type="ECO:0000256" key="9">
    <source>
        <dbReference type="ARBA" id="ARBA00022777"/>
    </source>
</evidence>
<evidence type="ECO:0000256" key="5">
    <source>
        <dbReference type="ARBA" id="ARBA00022543"/>
    </source>
</evidence>
<evidence type="ECO:0000256" key="10">
    <source>
        <dbReference type="ARBA" id="ARBA00022991"/>
    </source>
</evidence>
<dbReference type="InterPro" id="IPR005467">
    <property type="entry name" value="His_kinase_dom"/>
</dbReference>
<dbReference type="InterPro" id="IPR003018">
    <property type="entry name" value="GAF"/>
</dbReference>
<evidence type="ECO:0000259" key="14">
    <source>
        <dbReference type="PROSITE" id="PS50046"/>
    </source>
</evidence>
<keyword evidence="10" id="KW-0157">Chromophore</keyword>
<keyword evidence="11" id="KW-0902">Two-component regulatory system</keyword>
<keyword evidence="9 16" id="KW-0418">Kinase</keyword>
<feature type="domain" description="Phytochrome chromophore attachment site" evidence="14">
    <location>
        <begin position="157"/>
        <end position="316"/>
    </location>
</feature>
<dbReference type="InterPro" id="IPR050351">
    <property type="entry name" value="BphY/WalK/GraS-like"/>
</dbReference>
<dbReference type="Pfam" id="PF01590">
    <property type="entry name" value="GAF"/>
    <property type="match status" value="1"/>
</dbReference>
<dbReference type="InterPro" id="IPR036890">
    <property type="entry name" value="HATPase_C_sf"/>
</dbReference>
<dbReference type="PANTHER" id="PTHR42878:SF15">
    <property type="entry name" value="BACTERIOPHYTOCHROME"/>
    <property type="match status" value="1"/>
</dbReference>
<proteinExistence type="inferred from homology"/>
<dbReference type="InterPro" id="IPR003661">
    <property type="entry name" value="HisK_dim/P_dom"/>
</dbReference>
<dbReference type="Pfam" id="PF00360">
    <property type="entry name" value="PHY"/>
    <property type="match status" value="1"/>
</dbReference>
<dbReference type="InterPro" id="IPR035965">
    <property type="entry name" value="PAS-like_dom_sf"/>
</dbReference>
<dbReference type="SMART" id="SM00388">
    <property type="entry name" value="HisKA"/>
    <property type="match status" value="1"/>
</dbReference>
<evidence type="ECO:0000259" key="15">
    <source>
        <dbReference type="PROSITE" id="PS50109"/>
    </source>
</evidence>
<dbReference type="GO" id="GO:0016301">
    <property type="term" value="F:kinase activity"/>
    <property type="evidence" value="ECO:0007669"/>
    <property type="project" value="UniProtKB-KW"/>
</dbReference>
<evidence type="ECO:0000256" key="13">
    <source>
        <dbReference type="ARBA" id="ARBA00039401"/>
    </source>
</evidence>
<dbReference type="CDD" id="cd00082">
    <property type="entry name" value="HisKA"/>
    <property type="match status" value="1"/>
</dbReference>